<evidence type="ECO:0000313" key="8">
    <source>
        <dbReference type="EMBL" id="QDH87925.1"/>
    </source>
</evidence>
<name>A0A514D2T3_9VIRU</name>
<protein>
    <recommendedName>
        <fullName evidence="9">Maturation</fullName>
    </recommendedName>
</protein>
<gene>
    <name evidence="8" type="ORF">H1Bulk29427_000003</name>
</gene>
<sequence length="440" mass="50557">AGHKLVPQPKLKELYMGNSVQDWQPESGNNQYGYRDRYRNRLSDSDRYTRYTTGQVPSKDLLSAGSQSRIRDINQQYFHQLMALRDKHPMYRNIDWGHSMALERAEISSPSRLDVIQPIVPGTDYYFKGFAPPTVTYGNMMRNLSLGRPLVIPSNLGLDRLALYGYGSSAIAKSIPDIPDFSLPRFIGELREGLPKVPLTILGSERKVRSAGGEYLNLQFGLMPTVSDLQKLFQLLMSPRANDFIRHNLDEEFRVRKVLDKGESTVNTNLTGTSEMYTLYQYLSRNDKVTSTRTQSYRIWSSCTFKYYQVHQLQNLISDLEKQLGMGVIPTAIDFWNLIPWSWFVDWFTNFNDVVTNLSYLGRSGLHLQRGYIMGTFKDEEVLRHTGTINGVPYDTVGTISYERKYRVRASPFGFGLTWKEFNAFQTSILGALTISRLRF</sequence>
<dbReference type="GO" id="GO:0039666">
    <property type="term" value="P:virion attachment to host cell pilus"/>
    <property type="evidence" value="ECO:0007669"/>
    <property type="project" value="UniProtKB-KW"/>
</dbReference>
<dbReference type="Pfam" id="PF03863">
    <property type="entry name" value="Phage_mat-A"/>
    <property type="match status" value="1"/>
</dbReference>
<evidence type="ECO:0000256" key="5">
    <source>
        <dbReference type="ARBA" id="ARBA00023104"/>
    </source>
</evidence>
<reference evidence="8" key="1">
    <citation type="submission" date="2019-05" db="EMBL/GenBank/DDBJ databases">
        <title>Metatranscriptomic reconstruction reveals RNA viruses with the potential to shape carbon cycling in soil.</title>
        <authorList>
            <person name="Starr E.P."/>
            <person name="Nuccio E."/>
            <person name="Pett-Ridge J."/>
            <person name="Banfield J.F."/>
            <person name="Firestone M.K."/>
        </authorList>
    </citation>
    <scope>NUCLEOTIDE SEQUENCE</scope>
    <source>
        <strain evidence="8">H1_Bulk_29_scaffold_427</strain>
    </source>
</reference>
<comment type="subcellular location">
    <subcellularLocation>
        <location evidence="1">Virion</location>
    </subcellularLocation>
</comment>
<dbReference type="EMBL" id="MN033729">
    <property type="protein sequence ID" value="QDH87925.1"/>
    <property type="molecule type" value="Genomic_RNA"/>
</dbReference>
<evidence type="ECO:0000256" key="6">
    <source>
        <dbReference type="ARBA" id="ARBA00023296"/>
    </source>
</evidence>
<organism evidence="8">
    <name type="scientific">Leviviridae sp</name>
    <dbReference type="NCBI Taxonomy" id="2027243"/>
    <lineage>
        <taxon>Viruses</taxon>
        <taxon>Riboviria</taxon>
        <taxon>Orthornavirae</taxon>
        <taxon>Lenarviricota</taxon>
        <taxon>Leviviricetes</taxon>
        <taxon>Norzivirales</taxon>
        <taxon>Fiersviridae</taxon>
    </lineage>
</organism>
<accession>A0A514D2T3</accession>
<feature type="non-terminal residue" evidence="8">
    <location>
        <position position="1"/>
    </location>
</feature>
<comment type="similarity">
    <text evidence="7">Belongs to the Leviviricetes maturation protein family.</text>
</comment>
<keyword evidence="5" id="KW-1175">Viral attachment to host cell pilus</keyword>
<evidence type="ECO:0008006" key="9">
    <source>
        <dbReference type="Google" id="ProtNLM"/>
    </source>
</evidence>
<evidence type="ECO:0000256" key="3">
    <source>
        <dbReference type="ARBA" id="ARBA00022804"/>
    </source>
</evidence>
<proteinExistence type="inferred from homology"/>
<evidence type="ECO:0000256" key="1">
    <source>
        <dbReference type="ARBA" id="ARBA00004328"/>
    </source>
</evidence>
<evidence type="ECO:0000256" key="4">
    <source>
        <dbReference type="ARBA" id="ARBA00022844"/>
    </source>
</evidence>
<evidence type="ECO:0000256" key="7">
    <source>
        <dbReference type="ARBA" id="ARBA00035110"/>
    </source>
</evidence>
<keyword evidence="3" id="KW-1161">Viral attachment to host cell</keyword>
<keyword evidence="2" id="KW-0945">Host-virus interaction</keyword>
<dbReference type="InterPro" id="IPR005563">
    <property type="entry name" value="A_protein"/>
</dbReference>
<evidence type="ECO:0000256" key="2">
    <source>
        <dbReference type="ARBA" id="ARBA00022581"/>
    </source>
</evidence>
<keyword evidence="6" id="KW-1160">Virus entry into host cell</keyword>
<keyword evidence="4" id="KW-0946">Virion</keyword>
<dbReference type="GO" id="GO:0044423">
    <property type="term" value="C:virion component"/>
    <property type="evidence" value="ECO:0007669"/>
    <property type="project" value="UniProtKB-KW"/>
</dbReference>